<accession>A0A1J5MT55</accession>
<dbReference type="InterPro" id="IPR006674">
    <property type="entry name" value="HD_domain"/>
</dbReference>
<dbReference type="EMBL" id="LKAQ01000004">
    <property type="protein sequence ID" value="OIQ49805.1"/>
    <property type="molecule type" value="Genomic_DNA"/>
</dbReference>
<name>A0A1J5MT55_9BACT</name>
<dbReference type="SUPFAM" id="SSF109604">
    <property type="entry name" value="HD-domain/PDEase-like"/>
    <property type="match status" value="1"/>
</dbReference>
<keyword evidence="3" id="KW-1185">Reference proteome</keyword>
<evidence type="ECO:0000259" key="1">
    <source>
        <dbReference type="Pfam" id="PF01966"/>
    </source>
</evidence>
<feature type="domain" description="HD" evidence="1">
    <location>
        <begin position="36"/>
        <end position="151"/>
    </location>
</feature>
<dbReference type="Proteomes" id="UP000181901">
    <property type="component" value="Unassembled WGS sequence"/>
</dbReference>
<dbReference type="AlphaFoldDB" id="A0A1J5MT55"/>
<protein>
    <submittedName>
        <fullName evidence="2">HD domain protein</fullName>
    </submittedName>
</protein>
<dbReference type="Gene3D" id="1.10.3210.10">
    <property type="entry name" value="Hypothetical protein af1432"/>
    <property type="match status" value="1"/>
</dbReference>
<organism evidence="2 3">
    <name type="scientific">Pseudodesulfovibrio hydrargyri</name>
    <dbReference type="NCBI Taxonomy" id="2125990"/>
    <lineage>
        <taxon>Bacteria</taxon>
        <taxon>Pseudomonadati</taxon>
        <taxon>Thermodesulfobacteriota</taxon>
        <taxon>Desulfovibrionia</taxon>
        <taxon>Desulfovibrionales</taxon>
        <taxon>Desulfovibrionaceae</taxon>
    </lineage>
</organism>
<sequence>MDTRITRSLRWLVDLGRTFEDRAPDELRIRVRRKIMHPMRVLAHVRHILTEERPDPDLALAAEIAAILHDTGRFAQLVDRRTADDGTEYDHGAEGARILAGSDVLDGLDGHWRSVVIEAVRLHNRAALPEGMNPDARMVTEMVRDADKLDAVRNSVGGLLHKELTGRAIKYGITVHPDEVSPDVVRRTRERRLIPYASMRWSNDFVLFLCAWVHDLHFAYAYNRLIDTGHFEQLLALLPDRGVFPELKAQLRGDLRRLAERT</sequence>
<evidence type="ECO:0000313" key="3">
    <source>
        <dbReference type="Proteomes" id="UP000181901"/>
    </source>
</evidence>
<comment type="caution">
    <text evidence="2">The sequence shown here is derived from an EMBL/GenBank/DDBJ whole genome shotgun (WGS) entry which is preliminary data.</text>
</comment>
<proteinExistence type="predicted"/>
<gene>
    <name evidence="2" type="ORF">BerOc1_01730</name>
</gene>
<reference evidence="2 3" key="1">
    <citation type="submission" date="2015-09" db="EMBL/GenBank/DDBJ databases">
        <title>Genome of Desulfovibrio dechloracetivorans BerOc1, a mercury methylating strain isolated from highly hydrocarbons and metals contaminated coastal sediments.</title>
        <authorList>
            <person name="Goni Urriza M."/>
            <person name="Gassie C."/>
            <person name="Bouchez O."/>
            <person name="Klopp C."/>
            <person name="Ranchou-Peyruse A."/>
            <person name="Remy G."/>
        </authorList>
    </citation>
    <scope>NUCLEOTIDE SEQUENCE [LARGE SCALE GENOMIC DNA]</scope>
    <source>
        <strain evidence="2 3">BerOc1</strain>
    </source>
</reference>
<dbReference type="Pfam" id="PF01966">
    <property type="entry name" value="HD"/>
    <property type="match status" value="1"/>
</dbReference>
<evidence type="ECO:0000313" key="2">
    <source>
        <dbReference type="EMBL" id="OIQ49805.1"/>
    </source>
</evidence>